<feature type="compositionally biased region" description="Polar residues" evidence="1">
    <location>
        <begin position="1"/>
        <end position="10"/>
    </location>
</feature>
<name>A0A221W430_9PSEU</name>
<keyword evidence="3" id="KW-1185">Reference proteome</keyword>
<evidence type="ECO:0000256" key="1">
    <source>
        <dbReference type="SAM" id="MobiDB-lite"/>
    </source>
</evidence>
<feature type="region of interest" description="Disordered" evidence="1">
    <location>
        <begin position="34"/>
        <end position="64"/>
    </location>
</feature>
<dbReference type="Proteomes" id="UP000204221">
    <property type="component" value="Chromosome"/>
</dbReference>
<dbReference type="AlphaFoldDB" id="A0A221W430"/>
<feature type="region of interest" description="Disordered" evidence="1">
    <location>
        <begin position="1"/>
        <end position="20"/>
    </location>
</feature>
<accession>A0A221W430</accession>
<feature type="region of interest" description="Disordered" evidence="1">
    <location>
        <begin position="228"/>
        <end position="279"/>
    </location>
</feature>
<dbReference type="EMBL" id="CP022521">
    <property type="protein sequence ID" value="ASO20568.1"/>
    <property type="molecule type" value="Genomic_DNA"/>
</dbReference>
<organism evidence="2 3">
    <name type="scientific">Actinoalloteichus hoggarensis</name>
    <dbReference type="NCBI Taxonomy" id="1470176"/>
    <lineage>
        <taxon>Bacteria</taxon>
        <taxon>Bacillati</taxon>
        <taxon>Actinomycetota</taxon>
        <taxon>Actinomycetes</taxon>
        <taxon>Pseudonocardiales</taxon>
        <taxon>Pseudonocardiaceae</taxon>
        <taxon>Actinoalloteichus</taxon>
    </lineage>
</organism>
<gene>
    <name evidence="2" type="ORF">AHOG_14635</name>
</gene>
<feature type="compositionally biased region" description="Basic and acidic residues" evidence="1">
    <location>
        <begin position="187"/>
        <end position="198"/>
    </location>
</feature>
<feature type="region of interest" description="Disordered" evidence="1">
    <location>
        <begin position="179"/>
        <end position="209"/>
    </location>
</feature>
<sequence>MFENYSNQAGSRPTRRSSTVSSAGWWTSPIAMSRGRRRVAAGRSRPGGGSAIRPPGSSSATPAPAPAWRLLRQWAPRPPRVAASGALGMFAALRDVALVNPEVHYTAHGRNGPTFRVPYLGILFGLAAGAVNGFRASDARHGRLTLRRAVVLAADPASCPGPAWVSAVIRTACAFRRSSSASPADRPCPHGRDLRQSSKDPGLLSAEPPWLFPARGMRFRTEAYDRRFSGRTGPATSSVMPCRGTSRPRSGANPCDWSHATEEPGERSGVPSGSRTTPRRAWGWWSRNEIQRSRRPRRVVKAAWLG</sequence>
<dbReference type="KEGG" id="ahg:AHOG_14635"/>
<protein>
    <submittedName>
        <fullName evidence="2">Uncharacterized protein</fullName>
    </submittedName>
</protein>
<evidence type="ECO:0000313" key="3">
    <source>
        <dbReference type="Proteomes" id="UP000204221"/>
    </source>
</evidence>
<proteinExistence type="predicted"/>
<feature type="compositionally biased region" description="Low complexity" evidence="1">
    <location>
        <begin position="51"/>
        <end position="62"/>
    </location>
</feature>
<reference evidence="2 3" key="1">
    <citation type="submission" date="2017-07" db="EMBL/GenBank/DDBJ databases">
        <title>Complete genome sequence of Actinoalloteichus hoggarensis DSM 45943, type strain of Actinoalloteichus hoggarensis.</title>
        <authorList>
            <person name="Ruckert C."/>
            <person name="Nouioui I."/>
            <person name="Willmese J."/>
            <person name="van Wezel G."/>
            <person name="Klenk H.-P."/>
            <person name="Kalinowski J."/>
            <person name="Zotchev S.B."/>
        </authorList>
    </citation>
    <scope>NUCLEOTIDE SEQUENCE [LARGE SCALE GENOMIC DNA]</scope>
    <source>
        <strain evidence="2 3">DSM 45943</strain>
    </source>
</reference>
<evidence type="ECO:0000313" key="2">
    <source>
        <dbReference type="EMBL" id="ASO20568.1"/>
    </source>
</evidence>